<name>A0A182TZA2_9DIPT</name>
<keyword evidence="3" id="KW-1185">Reference proteome</keyword>
<proteinExistence type="predicted"/>
<keyword evidence="1" id="KW-1133">Transmembrane helix</keyword>
<dbReference type="Proteomes" id="UP000075902">
    <property type="component" value="Unassembled WGS sequence"/>
</dbReference>
<organism evidence="2 3">
    <name type="scientific">Anopheles melas</name>
    <dbReference type="NCBI Taxonomy" id="34690"/>
    <lineage>
        <taxon>Eukaryota</taxon>
        <taxon>Metazoa</taxon>
        <taxon>Ecdysozoa</taxon>
        <taxon>Arthropoda</taxon>
        <taxon>Hexapoda</taxon>
        <taxon>Insecta</taxon>
        <taxon>Pterygota</taxon>
        <taxon>Neoptera</taxon>
        <taxon>Endopterygota</taxon>
        <taxon>Diptera</taxon>
        <taxon>Nematocera</taxon>
        <taxon>Culicoidea</taxon>
        <taxon>Culicidae</taxon>
        <taxon>Anophelinae</taxon>
        <taxon>Anopheles</taxon>
    </lineage>
</organism>
<sequence>MPTHSDLHSLGSPVVDLAAPAAPPVVPLPDGNLLAVVMVVVVLVGCPGTERRRHKDEQCQKPRASNLHLLVVPHFARPAWTGCQELSLACLQQQQQLPQFKYKT</sequence>
<evidence type="ECO:0000313" key="3">
    <source>
        <dbReference type="Proteomes" id="UP000075902"/>
    </source>
</evidence>
<feature type="transmembrane region" description="Helical" evidence="1">
    <location>
        <begin position="31"/>
        <end position="48"/>
    </location>
</feature>
<dbReference type="VEuPathDB" id="VectorBase:AMEC011055"/>
<dbReference type="AlphaFoldDB" id="A0A182TZA2"/>
<accession>A0A182TZA2</accession>
<reference evidence="2" key="2">
    <citation type="submission" date="2020-05" db="UniProtKB">
        <authorList>
            <consortium name="EnsemblMetazoa"/>
        </authorList>
    </citation>
    <scope>IDENTIFICATION</scope>
    <source>
        <strain evidence="2">CM1001059</strain>
    </source>
</reference>
<evidence type="ECO:0000256" key="1">
    <source>
        <dbReference type="SAM" id="Phobius"/>
    </source>
</evidence>
<dbReference type="EnsemblMetazoa" id="AMEC011055-RA">
    <property type="protein sequence ID" value="AMEC011055-PA"/>
    <property type="gene ID" value="AMEC011055"/>
</dbReference>
<keyword evidence="1" id="KW-0812">Transmembrane</keyword>
<protein>
    <submittedName>
        <fullName evidence="2">Uncharacterized protein</fullName>
    </submittedName>
</protein>
<reference evidence="3" key="1">
    <citation type="submission" date="2014-01" db="EMBL/GenBank/DDBJ databases">
        <title>The Genome Sequence of Anopheles melas CM1001059_A (V2).</title>
        <authorList>
            <consortium name="The Broad Institute Genomics Platform"/>
            <person name="Neafsey D.E."/>
            <person name="Besansky N."/>
            <person name="Howell P."/>
            <person name="Walton C."/>
            <person name="Young S.K."/>
            <person name="Zeng Q."/>
            <person name="Gargeya S."/>
            <person name="Fitzgerald M."/>
            <person name="Haas B."/>
            <person name="Abouelleil A."/>
            <person name="Allen A.W."/>
            <person name="Alvarado L."/>
            <person name="Arachchi H.M."/>
            <person name="Berlin A.M."/>
            <person name="Chapman S.B."/>
            <person name="Gainer-Dewar J."/>
            <person name="Goldberg J."/>
            <person name="Griggs A."/>
            <person name="Gujja S."/>
            <person name="Hansen M."/>
            <person name="Howarth C."/>
            <person name="Imamovic A."/>
            <person name="Ireland A."/>
            <person name="Larimer J."/>
            <person name="McCowan C."/>
            <person name="Murphy C."/>
            <person name="Pearson M."/>
            <person name="Poon T.W."/>
            <person name="Priest M."/>
            <person name="Roberts A."/>
            <person name="Saif S."/>
            <person name="Shea T."/>
            <person name="Sisk P."/>
            <person name="Sykes S."/>
            <person name="Wortman J."/>
            <person name="Nusbaum C."/>
            <person name="Birren B."/>
        </authorList>
    </citation>
    <scope>NUCLEOTIDE SEQUENCE [LARGE SCALE GENOMIC DNA]</scope>
    <source>
        <strain evidence="3">CM1001059</strain>
    </source>
</reference>
<keyword evidence="1" id="KW-0472">Membrane</keyword>
<evidence type="ECO:0000313" key="2">
    <source>
        <dbReference type="EnsemblMetazoa" id="AMEC011055-PA"/>
    </source>
</evidence>